<evidence type="ECO:0000313" key="1">
    <source>
        <dbReference type="EMBL" id="PZQ10850.1"/>
    </source>
</evidence>
<accession>A0A2W5MBT1</accession>
<protein>
    <recommendedName>
        <fullName evidence="3">Alpha/beta hydrolase</fullName>
    </recommendedName>
</protein>
<dbReference type="EMBL" id="QFPO01000018">
    <property type="protein sequence ID" value="PZQ10850.1"/>
    <property type="molecule type" value="Genomic_DNA"/>
</dbReference>
<evidence type="ECO:0008006" key="3">
    <source>
        <dbReference type="Google" id="ProtNLM"/>
    </source>
</evidence>
<name>A0A2W5MBT1_9GAMM</name>
<proteinExistence type="predicted"/>
<sequence length="172" mass="18565">MKGTVVLSHGLDSGPQASKVTALAEVAQTLGWASVRPDYRDLDATRDPMAIDERIARALAHAPERGPVVFAGSSMGAFTSGFASCRRPAEALFLMALPLAIPDYPRPFEAARVPTVLVHAWEDELCPVEAAIAFARSRGDTLHLVPDDHRLGAHVAYCAEAFARLLHGLERR</sequence>
<dbReference type="Gene3D" id="3.40.50.1820">
    <property type="entry name" value="alpha/beta hydrolase"/>
    <property type="match status" value="1"/>
</dbReference>
<dbReference type="Proteomes" id="UP000249046">
    <property type="component" value="Unassembled WGS sequence"/>
</dbReference>
<comment type="caution">
    <text evidence="1">The sequence shown here is derived from an EMBL/GenBank/DDBJ whole genome shotgun (WGS) entry which is preliminary data.</text>
</comment>
<dbReference type="SUPFAM" id="SSF53474">
    <property type="entry name" value="alpha/beta-Hydrolases"/>
    <property type="match status" value="1"/>
</dbReference>
<dbReference type="InterPro" id="IPR029058">
    <property type="entry name" value="AB_hydrolase_fold"/>
</dbReference>
<dbReference type="AlphaFoldDB" id="A0A2W5MBT1"/>
<gene>
    <name evidence="1" type="ORF">DI564_15280</name>
</gene>
<evidence type="ECO:0000313" key="2">
    <source>
        <dbReference type="Proteomes" id="UP000249046"/>
    </source>
</evidence>
<reference evidence="1 2" key="1">
    <citation type="submission" date="2017-08" db="EMBL/GenBank/DDBJ databases">
        <title>Infants hospitalized years apart are colonized by the same room-sourced microbial strains.</title>
        <authorList>
            <person name="Brooks B."/>
            <person name="Olm M.R."/>
            <person name="Firek B.A."/>
            <person name="Baker R."/>
            <person name="Thomas B.C."/>
            <person name="Morowitz M.J."/>
            <person name="Banfield J.F."/>
        </authorList>
    </citation>
    <scope>NUCLEOTIDE SEQUENCE [LARGE SCALE GENOMIC DNA]</scope>
    <source>
        <strain evidence="1">S2_005_003_R2_42</strain>
    </source>
</reference>
<organism evidence="1 2">
    <name type="scientific">Rhodanobacter denitrificans</name>
    <dbReference type="NCBI Taxonomy" id="666685"/>
    <lineage>
        <taxon>Bacteria</taxon>
        <taxon>Pseudomonadati</taxon>
        <taxon>Pseudomonadota</taxon>
        <taxon>Gammaproteobacteria</taxon>
        <taxon>Lysobacterales</taxon>
        <taxon>Rhodanobacteraceae</taxon>
        <taxon>Rhodanobacter</taxon>
    </lineage>
</organism>